<protein>
    <recommendedName>
        <fullName evidence="3 7">3-deoxy-D-manno-octulosonic acid transferase</fullName>
        <shortName evidence="7">Kdo transferase</shortName>
        <ecNumber evidence="2 7">2.4.99.12</ecNumber>
    </recommendedName>
    <alternativeName>
        <fullName evidence="5 7">Lipid IV(A) 3-deoxy-D-manno-octulosonic acid transferase</fullName>
    </alternativeName>
</protein>
<dbReference type="PANTHER" id="PTHR42755">
    <property type="entry name" value="3-DEOXY-MANNO-OCTULOSONATE CYTIDYLYLTRANSFERASE"/>
    <property type="match status" value="1"/>
</dbReference>
<dbReference type="InterPro" id="IPR039901">
    <property type="entry name" value="Kdotransferase"/>
</dbReference>
<dbReference type="Pfam" id="PF04413">
    <property type="entry name" value="Glycos_transf_N"/>
    <property type="match status" value="1"/>
</dbReference>
<name>A0ABU5QKF8_9BACT</name>
<dbReference type="PANTHER" id="PTHR42755:SF1">
    <property type="entry name" value="3-DEOXY-D-MANNO-OCTULOSONIC ACID TRANSFERASE, MITOCHONDRIAL-RELATED"/>
    <property type="match status" value="1"/>
</dbReference>
<gene>
    <name evidence="9" type="ORF">VB264_07075</name>
</gene>
<dbReference type="EMBL" id="JAYFUL010000008">
    <property type="protein sequence ID" value="MEA5257538.1"/>
    <property type="molecule type" value="Genomic_DNA"/>
</dbReference>
<feature type="domain" description="3-deoxy-D-manno-octulosonic-acid transferase N-terminal" evidence="8">
    <location>
        <begin position="49"/>
        <end position="213"/>
    </location>
</feature>
<dbReference type="InterPro" id="IPR038107">
    <property type="entry name" value="Glycos_transf_N_sf"/>
</dbReference>
<evidence type="ECO:0000313" key="9">
    <source>
        <dbReference type="EMBL" id="MEA5257538.1"/>
    </source>
</evidence>
<comment type="caution">
    <text evidence="9">The sequence shown here is derived from an EMBL/GenBank/DDBJ whole genome shotgun (WGS) entry which is preliminary data.</text>
</comment>
<keyword evidence="4 7" id="KW-0808">Transferase</keyword>
<evidence type="ECO:0000256" key="4">
    <source>
        <dbReference type="ARBA" id="ARBA00022679"/>
    </source>
</evidence>
<evidence type="ECO:0000256" key="6">
    <source>
        <dbReference type="ARBA" id="ARBA00049183"/>
    </source>
</evidence>
<evidence type="ECO:0000256" key="5">
    <source>
        <dbReference type="ARBA" id="ARBA00031445"/>
    </source>
</evidence>
<evidence type="ECO:0000256" key="7">
    <source>
        <dbReference type="RuleBase" id="RU365103"/>
    </source>
</evidence>
<dbReference type="SUPFAM" id="SSF53756">
    <property type="entry name" value="UDP-Glycosyltransferase/glycogen phosphorylase"/>
    <property type="match status" value="1"/>
</dbReference>
<keyword evidence="10" id="KW-1185">Reference proteome</keyword>
<dbReference type="EC" id="2.4.99.12" evidence="2 7"/>
<keyword evidence="7" id="KW-0472">Membrane</keyword>
<keyword evidence="7" id="KW-0448">Lipopolysaccharide biosynthesis</keyword>
<evidence type="ECO:0000259" key="8">
    <source>
        <dbReference type="Pfam" id="PF04413"/>
    </source>
</evidence>
<comment type="pathway">
    <text evidence="1 7">Bacterial outer membrane biogenesis; LPS core biosynthesis.</text>
</comment>
<dbReference type="Proteomes" id="UP001304671">
    <property type="component" value="Unassembled WGS sequence"/>
</dbReference>
<evidence type="ECO:0000256" key="3">
    <source>
        <dbReference type="ARBA" id="ARBA00019077"/>
    </source>
</evidence>
<dbReference type="Gene3D" id="3.40.50.11720">
    <property type="entry name" value="3-Deoxy-D-manno-octulosonic-acid transferase, N-terminal domain"/>
    <property type="match status" value="1"/>
</dbReference>
<comment type="similarity">
    <text evidence="7">Belongs to the glycosyltransferase group 1 family.</text>
</comment>
<accession>A0ABU5QKF8</accession>
<organism evidence="9 10">
    <name type="scientific">Arcicella aquatica</name>
    <dbReference type="NCBI Taxonomy" id="217141"/>
    <lineage>
        <taxon>Bacteria</taxon>
        <taxon>Pseudomonadati</taxon>
        <taxon>Bacteroidota</taxon>
        <taxon>Cytophagia</taxon>
        <taxon>Cytophagales</taxon>
        <taxon>Flectobacillaceae</taxon>
        <taxon>Arcicella</taxon>
    </lineage>
</organism>
<proteinExistence type="inferred from homology"/>
<comment type="function">
    <text evidence="7">Involved in lipopolysaccharide (LPS) biosynthesis. Catalyzes the transfer of 3-deoxy-D-manno-octulosonate (Kdo) residue(s) from CMP-Kdo to lipid IV(A), the tetraacyldisaccharide-1,4'-bisphosphate precursor of lipid A.</text>
</comment>
<keyword evidence="7" id="KW-1003">Cell membrane</keyword>
<evidence type="ECO:0000313" key="10">
    <source>
        <dbReference type="Proteomes" id="UP001304671"/>
    </source>
</evidence>
<sequence>MSKLLYHISIYTYQFFVWLVSPFNTKAKLWIQGRKDFKNQVYSSLFWIKRSTSSAPLAWFHSASLGEFEQARPVIEKYKENFPSHLILLTFFSPSGYEIRKNYTGVDFICYLPIDTAKNAREFIEMFQPSVAFFVKYEFWYNYLRILSEKQIPVMSFSTIFRANQVFFKSYGGFYRNILAYFTHIFVQNKNSFELLKSINIQHISIGGDTRFDRVKQIADAKKEIEVVEKFKDNKLLLIVGSCWQQDFEVIAPMLNEFEHDLKVIIAPHEIHDEEITAWQKVLKKNSIKFSEIQHLTDTEIATTNTLFIDNIGMLSSLYQYADFAWVGGAYRKGLHNTLEAATFGLPIFFGNNNYQKFQEAMDLIRIGGAFVIADTAQFKNSFEPLYFDVDLRKEKSTIIEEYVKENLGCTDKIITFTKELSIF</sequence>
<dbReference type="InterPro" id="IPR007507">
    <property type="entry name" value="Glycos_transf_N"/>
</dbReference>
<comment type="subcellular location">
    <subcellularLocation>
        <location evidence="7">Cell membrane</location>
    </subcellularLocation>
</comment>
<evidence type="ECO:0000256" key="1">
    <source>
        <dbReference type="ARBA" id="ARBA00004713"/>
    </source>
</evidence>
<comment type="catalytic activity">
    <reaction evidence="6 7">
        <text>lipid IVA (E. coli) + CMP-3-deoxy-beta-D-manno-octulosonate = alpha-Kdo-(2-&gt;6)-lipid IVA (E. coli) + CMP + H(+)</text>
        <dbReference type="Rhea" id="RHEA:28066"/>
        <dbReference type="ChEBI" id="CHEBI:15378"/>
        <dbReference type="ChEBI" id="CHEBI:58603"/>
        <dbReference type="ChEBI" id="CHEBI:60364"/>
        <dbReference type="ChEBI" id="CHEBI:60377"/>
        <dbReference type="ChEBI" id="CHEBI:85987"/>
        <dbReference type="EC" id="2.4.99.12"/>
    </reaction>
</comment>
<dbReference type="RefSeq" id="WP_323247987.1">
    <property type="nucleotide sequence ID" value="NZ_JAYFUL010000008.1"/>
</dbReference>
<evidence type="ECO:0000256" key="2">
    <source>
        <dbReference type="ARBA" id="ARBA00012621"/>
    </source>
</evidence>
<dbReference type="Gene3D" id="3.40.50.2000">
    <property type="entry name" value="Glycogen Phosphorylase B"/>
    <property type="match status" value="1"/>
</dbReference>
<reference evidence="9 10" key="1">
    <citation type="submission" date="2023-12" db="EMBL/GenBank/DDBJ databases">
        <title>Novel species of the genus Arcicella isolated from rivers.</title>
        <authorList>
            <person name="Lu H."/>
        </authorList>
    </citation>
    <scope>NUCLEOTIDE SEQUENCE [LARGE SCALE GENOMIC DNA]</scope>
    <source>
        <strain evidence="9 10">LMG 21963</strain>
    </source>
</reference>